<gene>
    <name evidence="1" type="ORF">EVAR_8753_1</name>
</gene>
<proteinExistence type="predicted"/>
<evidence type="ECO:0000313" key="2">
    <source>
        <dbReference type="Proteomes" id="UP000299102"/>
    </source>
</evidence>
<protein>
    <submittedName>
        <fullName evidence="1">Uncharacterized protein</fullName>
    </submittedName>
</protein>
<sequence>MGKVVPFWRAIAQDESSDIKKCFAEKYLNELISYGRYGHEHSCSPARFHTMQGVESSPTRASFCNFLGIKRNGVRESARPASRVESSNNSISVFARLASEWTRIENKCLVSEFKLNQYNAWVDVTQLDNCKIVKKSGYSVQVTENIQCAITQSGRDMLHGPARVVQYHTLKNTSAPPNMSKQVAVELVVLSQGSGRIILWPTRVKHKHRPDRPVKYDTLTEYGRKVAASAITFRPVSENAGGLLSLSHSINPIASLTYSIPSQEHQHVSACGCARAMSFCSALRLCLTALRANRYKHLTKMGILLYDVGRGGARRHDPRR</sequence>
<dbReference type="AlphaFoldDB" id="A0A4C1TTS7"/>
<dbReference type="EMBL" id="BGZK01000087">
    <property type="protein sequence ID" value="GBP17389.1"/>
    <property type="molecule type" value="Genomic_DNA"/>
</dbReference>
<accession>A0A4C1TTS7</accession>
<evidence type="ECO:0000313" key="1">
    <source>
        <dbReference type="EMBL" id="GBP17389.1"/>
    </source>
</evidence>
<comment type="caution">
    <text evidence="1">The sequence shown here is derived from an EMBL/GenBank/DDBJ whole genome shotgun (WGS) entry which is preliminary data.</text>
</comment>
<organism evidence="1 2">
    <name type="scientific">Eumeta variegata</name>
    <name type="common">Bagworm moth</name>
    <name type="synonym">Eumeta japonica</name>
    <dbReference type="NCBI Taxonomy" id="151549"/>
    <lineage>
        <taxon>Eukaryota</taxon>
        <taxon>Metazoa</taxon>
        <taxon>Ecdysozoa</taxon>
        <taxon>Arthropoda</taxon>
        <taxon>Hexapoda</taxon>
        <taxon>Insecta</taxon>
        <taxon>Pterygota</taxon>
        <taxon>Neoptera</taxon>
        <taxon>Endopterygota</taxon>
        <taxon>Lepidoptera</taxon>
        <taxon>Glossata</taxon>
        <taxon>Ditrysia</taxon>
        <taxon>Tineoidea</taxon>
        <taxon>Psychidae</taxon>
        <taxon>Oiketicinae</taxon>
        <taxon>Eumeta</taxon>
    </lineage>
</organism>
<name>A0A4C1TTS7_EUMVA</name>
<dbReference type="Proteomes" id="UP000299102">
    <property type="component" value="Unassembled WGS sequence"/>
</dbReference>
<keyword evidence="2" id="KW-1185">Reference proteome</keyword>
<reference evidence="1 2" key="1">
    <citation type="journal article" date="2019" name="Commun. Biol.">
        <title>The bagworm genome reveals a unique fibroin gene that provides high tensile strength.</title>
        <authorList>
            <person name="Kono N."/>
            <person name="Nakamura H."/>
            <person name="Ohtoshi R."/>
            <person name="Tomita M."/>
            <person name="Numata K."/>
            <person name="Arakawa K."/>
        </authorList>
    </citation>
    <scope>NUCLEOTIDE SEQUENCE [LARGE SCALE GENOMIC DNA]</scope>
</reference>